<dbReference type="KEGG" id="pcw:110215486"/>
<evidence type="ECO:0000256" key="4">
    <source>
        <dbReference type="ARBA" id="ARBA00022825"/>
    </source>
</evidence>
<dbReference type="GeneID" id="110215486"/>
<dbReference type="PROSITE" id="PS00135">
    <property type="entry name" value="TRYPSIN_SER"/>
    <property type="match status" value="1"/>
</dbReference>
<dbReference type="PANTHER" id="PTHR24257">
    <property type="entry name" value="CHYMOTRYPSIN-LIKE ELASTASE FAMILY MEMBER"/>
    <property type="match status" value="1"/>
</dbReference>
<dbReference type="AlphaFoldDB" id="A0A6P5L2Y5"/>
<keyword evidence="9" id="KW-1185">Reference proteome</keyword>
<proteinExistence type="predicted"/>
<evidence type="ECO:0000313" key="9">
    <source>
        <dbReference type="Proteomes" id="UP000515140"/>
    </source>
</evidence>
<dbReference type="GO" id="GO:0004252">
    <property type="term" value="F:serine-type endopeptidase activity"/>
    <property type="evidence" value="ECO:0007669"/>
    <property type="project" value="InterPro"/>
</dbReference>
<keyword evidence="4 6" id="KW-0720">Serine protease</keyword>
<dbReference type="PANTHER" id="PTHR24257:SF10">
    <property type="entry name" value="ELASTASE-1"/>
    <property type="match status" value="1"/>
</dbReference>
<evidence type="ECO:0000313" key="12">
    <source>
        <dbReference type="RefSeq" id="XP_020852700.1"/>
    </source>
</evidence>
<keyword evidence="5" id="KW-1015">Disulfide bond</keyword>
<evidence type="ECO:0000256" key="3">
    <source>
        <dbReference type="ARBA" id="ARBA00022801"/>
    </source>
</evidence>
<dbReference type="InterPro" id="IPR018114">
    <property type="entry name" value="TRYPSIN_HIS"/>
</dbReference>
<evidence type="ECO:0000313" key="10">
    <source>
        <dbReference type="RefSeq" id="XP_020852698.1"/>
    </source>
</evidence>
<dbReference type="GO" id="GO:0005615">
    <property type="term" value="C:extracellular space"/>
    <property type="evidence" value="ECO:0007669"/>
    <property type="project" value="TreeGrafter"/>
</dbReference>
<evidence type="ECO:0000259" key="8">
    <source>
        <dbReference type="PROSITE" id="PS50240"/>
    </source>
</evidence>
<dbReference type="RefSeq" id="XP_020852698.1">
    <property type="nucleotide sequence ID" value="XM_020997039.1"/>
</dbReference>
<dbReference type="RefSeq" id="XP_020852700.1">
    <property type="nucleotide sequence ID" value="XM_020997041.1"/>
</dbReference>
<dbReference type="InterPro" id="IPR009003">
    <property type="entry name" value="Peptidase_S1_PA"/>
</dbReference>
<dbReference type="PRINTS" id="PR00722">
    <property type="entry name" value="CHYMOTRYPSIN"/>
</dbReference>
<dbReference type="PROSITE" id="PS50240">
    <property type="entry name" value="TRYPSIN_DOM"/>
    <property type="match status" value="1"/>
</dbReference>
<gene>
    <name evidence="10 11 12" type="primary">LOC110215486</name>
</gene>
<dbReference type="RefSeq" id="XP_020852699.1">
    <property type="nucleotide sequence ID" value="XM_020997040.1"/>
</dbReference>
<feature type="signal peptide" evidence="7">
    <location>
        <begin position="1"/>
        <end position="18"/>
    </location>
</feature>
<dbReference type="InterPro" id="IPR043504">
    <property type="entry name" value="Peptidase_S1_PA_chymotrypsin"/>
</dbReference>
<keyword evidence="1 6" id="KW-0645">Protease</keyword>
<dbReference type="SMART" id="SM00020">
    <property type="entry name" value="Tryp_SPc"/>
    <property type="match status" value="1"/>
</dbReference>
<dbReference type="Gene3D" id="2.40.10.10">
    <property type="entry name" value="Trypsin-like serine proteases"/>
    <property type="match status" value="1"/>
</dbReference>
<organism evidence="9 12">
    <name type="scientific">Phascolarctos cinereus</name>
    <name type="common">Koala</name>
    <dbReference type="NCBI Taxonomy" id="38626"/>
    <lineage>
        <taxon>Eukaryota</taxon>
        <taxon>Metazoa</taxon>
        <taxon>Chordata</taxon>
        <taxon>Craniata</taxon>
        <taxon>Vertebrata</taxon>
        <taxon>Euteleostomi</taxon>
        <taxon>Mammalia</taxon>
        <taxon>Metatheria</taxon>
        <taxon>Diprotodontia</taxon>
        <taxon>Phascolarctidae</taxon>
        <taxon>Phascolarctos</taxon>
    </lineage>
</organism>
<dbReference type="InterPro" id="IPR001314">
    <property type="entry name" value="Peptidase_S1A"/>
</dbReference>
<dbReference type="FunFam" id="2.40.10.10:FF:000120">
    <property type="entry name" value="Putative serine protease"/>
    <property type="match status" value="1"/>
</dbReference>
<evidence type="ECO:0000256" key="6">
    <source>
        <dbReference type="RuleBase" id="RU363034"/>
    </source>
</evidence>
<evidence type="ECO:0000256" key="2">
    <source>
        <dbReference type="ARBA" id="ARBA00022729"/>
    </source>
</evidence>
<dbReference type="InterPro" id="IPR033116">
    <property type="entry name" value="TRYPSIN_SER"/>
</dbReference>
<name>A0A6P5L2Y5_PHACI</name>
<evidence type="ECO:0000313" key="11">
    <source>
        <dbReference type="RefSeq" id="XP_020852699.1"/>
    </source>
</evidence>
<dbReference type="InterPro" id="IPR050850">
    <property type="entry name" value="Peptidase_S1_Elastase_sf"/>
</dbReference>
<sequence length="329" mass="36780">MNFLALLLLLAVLSPADAVAFTGHQTLDWPQDCGVAPFYPSSSAERIIQGSEARPHSWPWQVSMQHPRKIVSYAGPIVWWHLLSSPRCQAWVQGSQRFVHVCGGTLIHPSWVLTAAHCFSGGKMDNVANWRIVLGKHWLNQTEATQRVHRVKRIYRHEHFHYPHLDQLNNDIVLVRPVHDIPSSPYVHYACLPTSGGPALKPGQLCWVTGWGGTQGGEENSTLSNVLNQAQLPIMDFTTCQQEKVWGDKVSPTMLCVGFRDLQGTPAACQGDSGGPLLCQMGKNEWEVHGIASFGPIGCRAENKPSVFTRTASYRSWIEATRIRDFFFY</sequence>
<dbReference type="PROSITE" id="PS00134">
    <property type="entry name" value="TRYPSIN_HIS"/>
    <property type="match status" value="1"/>
</dbReference>
<dbReference type="Pfam" id="PF00089">
    <property type="entry name" value="Trypsin"/>
    <property type="match status" value="1"/>
</dbReference>
<dbReference type="GO" id="GO:0006508">
    <property type="term" value="P:proteolysis"/>
    <property type="evidence" value="ECO:0007669"/>
    <property type="project" value="UniProtKB-KW"/>
</dbReference>
<keyword evidence="3 6" id="KW-0378">Hydrolase</keyword>
<dbReference type="InterPro" id="IPR001254">
    <property type="entry name" value="Trypsin_dom"/>
</dbReference>
<feature type="domain" description="Peptidase S1" evidence="8">
    <location>
        <begin position="47"/>
        <end position="323"/>
    </location>
</feature>
<evidence type="ECO:0000256" key="1">
    <source>
        <dbReference type="ARBA" id="ARBA00022670"/>
    </source>
</evidence>
<accession>A0A6P5L2Y5</accession>
<keyword evidence="2 7" id="KW-0732">Signal</keyword>
<dbReference type="Proteomes" id="UP000515140">
    <property type="component" value="Unplaced"/>
</dbReference>
<evidence type="ECO:0000256" key="7">
    <source>
        <dbReference type="SAM" id="SignalP"/>
    </source>
</evidence>
<dbReference type="CDD" id="cd00190">
    <property type="entry name" value="Tryp_SPc"/>
    <property type="match status" value="1"/>
</dbReference>
<feature type="chain" id="PRO_5044648397" evidence="7">
    <location>
        <begin position="19"/>
        <end position="329"/>
    </location>
</feature>
<reference evidence="10 11" key="1">
    <citation type="submission" date="2025-04" db="UniProtKB">
        <authorList>
            <consortium name="RefSeq"/>
        </authorList>
    </citation>
    <scope>IDENTIFICATION</scope>
    <source>
        <tissue evidence="10 11">Spleen</tissue>
    </source>
</reference>
<protein>
    <submittedName>
        <fullName evidence="10 11">Chymotrypsin-like elastase family member 2A isoform X1</fullName>
    </submittedName>
</protein>
<dbReference type="SUPFAM" id="SSF50494">
    <property type="entry name" value="Trypsin-like serine proteases"/>
    <property type="match status" value="1"/>
</dbReference>
<evidence type="ECO:0000256" key="5">
    <source>
        <dbReference type="ARBA" id="ARBA00023157"/>
    </source>
</evidence>